<comment type="caution">
    <text evidence="2">The sequence shown here is derived from an EMBL/GenBank/DDBJ whole genome shotgun (WGS) entry which is preliminary data.</text>
</comment>
<dbReference type="SUPFAM" id="SSF110997">
    <property type="entry name" value="Sporulation related repeat"/>
    <property type="match status" value="1"/>
</dbReference>
<accession>A0A845QBC0</accession>
<evidence type="ECO:0000313" key="3">
    <source>
        <dbReference type="Proteomes" id="UP000470384"/>
    </source>
</evidence>
<reference evidence="2 3" key="1">
    <citation type="journal article" date="2016" name="Int. J. Syst. Evol. Microbiol.">
        <title>Pyruvatibacter mobilis gen. nov., sp. nov., a marine bacterium from the culture broth of Picochlorum sp. 122.</title>
        <authorList>
            <person name="Wang G."/>
            <person name="Tang M."/>
            <person name="Wu H."/>
            <person name="Dai S."/>
            <person name="Li T."/>
            <person name="Chen C."/>
            <person name="He H."/>
            <person name="Fan J."/>
            <person name="Xiang W."/>
            <person name="Li X."/>
        </authorList>
    </citation>
    <scope>NUCLEOTIDE SEQUENCE [LARGE SCALE GENOMIC DNA]</scope>
    <source>
        <strain evidence="2 3">GYP-11</strain>
    </source>
</reference>
<dbReference type="EMBL" id="WXYQ01000006">
    <property type="protein sequence ID" value="NBG95787.1"/>
    <property type="molecule type" value="Genomic_DNA"/>
</dbReference>
<feature type="domain" description="SPOR" evidence="1">
    <location>
        <begin position="116"/>
        <end position="204"/>
    </location>
</feature>
<protein>
    <recommendedName>
        <fullName evidence="1">SPOR domain-containing protein</fullName>
    </recommendedName>
</protein>
<evidence type="ECO:0000313" key="2">
    <source>
        <dbReference type="EMBL" id="NBG95787.1"/>
    </source>
</evidence>
<dbReference type="GO" id="GO:0042834">
    <property type="term" value="F:peptidoglycan binding"/>
    <property type="evidence" value="ECO:0007669"/>
    <property type="project" value="InterPro"/>
</dbReference>
<keyword evidence="3" id="KW-1185">Reference proteome</keyword>
<dbReference type="PROSITE" id="PS51724">
    <property type="entry name" value="SPOR"/>
    <property type="match status" value="1"/>
</dbReference>
<dbReference type="Gene3D" id="3.30.70.1070">
    <property type="entry name" value="Sporulation related repeat"/>
    <property type="match status" value="1"/>
</dbReference>
<gene>
    <name evidence="2" type="ORF">GTQ45_08580</name>
</gene>
<dbReference type="Proteomes" id="UP000470384">
    <property type="component" value="Unassembled WGS sequence"/>
</dbReference>
<evidence type="ECO:0000259" key="1">
    <source>
        <dbReference type="PROSITE" id="PS51724"/>
    </source>
</evidence>
<organism evidence="2 3">
    <name type="scientific">Pyruvatibacter mobilis</name>
    <dbReference type="NCBI Taxonomy" id="1712261"/>
    <lineage>
        <taxon>Bacteria</taxon>
        <taxon>Pseudomonadati</taxon>
        <taxon>Pseudomonadota</taxon>
        <taxon>Alphaproteobacteria</taxon>
        <taxon>Hyphomicrobiales</taxon>
        <taxon>Parvibaculaceae</taxon>
        <taxon>Pyruvatibacter</taxon>
    </lineage>
</organism>
<dbReference type="InterPro" id="IPR007730">
    <property type="entry name" value="SPOR-like_dom"/>
</dbReference>
<name>A0A845QBC0_9HYPH</name>
<proteinExistence type="predicted"/>
<dbReference type="AlphaFoldDB" id="A0A845QBC0"/>
<dbReference type="OrthoDB" id="7338235at2"/>
<dbReference type="Pfam" id="PF05036">
    <property type="entry name" value="SPOR"/>
    <property type="match status" value="1"/>
</dbReference>
<sequence>MFAQLHTIRFGRLVASREALNTVLAAMLLVALILSMSTVAKAEDIAANSLESYDREMLTSLIEAVIAVDEGDAVITAAIPPSATRQPVPAMGPKSILPGRNAAVADARSDIAPVALQADPGFALQLGSFSSAENAQRGFEQANQQYASALSEHTLYVQPVDLGTRGVFHRLRIGGFESLPQASAACTSLGISAADCMIVSAAQQ</sequence>
<dbReference type="GeneID" id="300654490"/>
<dbReference type="RefSeq" id="WP_160587688.1">
    <property type="nucleotide sequence ID" value="NZ_BMHN01000001.1"/>
</dbReference>
<dbReference type="InterPro" id="IPR036680">
    <property type="entry name" value="SPOR-like_sf"/>
</dbReference>